<dbReference type="Proteomes" id="UP000294581">
    <property type="component" value="Unassembled WGS sequence"/>
</dbReference>
<organism evidence="2 3">
    <name type="scientific">Alicyclobacillus sacchari</name>
    <dbReference type="NCBI Taxonomy" id="392010"/>
    <lineage>
        <taxon>Bacteria</taxon>
        <taxon>Bacillati</taxon>
        <taxon>Bacillota</taxon>
        <taxon>Bacilli</taxon>
        <taxon>Bacillales</taxon>
        <taxon>Alicyclobacillaceae</taxon>
        <taxon>Alicyclobacillus</taxon>
    </lineage>
</organism>
<keyword evidence="1" id="KW-0472">Membrane</keyword>
<keyword evidence="3" id="KW-1185">Reference proteome</keyword>
<comment type="caution">
    <text evidence="2">The sequence shown here is derived from an EMBL/GenBank/DDBJ whole genome shotgun (WGS) entry which is preliminary data.</text>
</comment>
<feature type="transmembrane region" description="Helical" evidence="1">
    <location>
        <begin position="36"/>
        <end position="57"/>
    </location>
</feature>
<dbReference type="RefSeq" id="WP_067625879.1">
    <property type="nucleotide sequence ID" value="NZ_SORF01000021.1"/>
</dbReference>
<protein>
    <submittedName>
        <fullName evidence="2">Uncharacterized protein</fullName>
    </submittedName>
</protein>
<evidence type="ECO:0000256" key="1">
    <source>
        <dbReference type="SAM" id="Phobius"/>
    </source>
</evidence>
<evidence type="ECO:0000313" key="3">
    <source>
        <dbReference type="Proteomes" id="UP000294581"/>
    </source>
</evidence>
<sequence>MTKFMIVTFVIGVGASLGLLVLFNLVALATGKRTGAFVSFSTVTRLSFLFWLVTMVIDGWMRLGL</sequence>
<dbReference type="EMBL" id="SORF01000021">
    <property type="protein sequence ID" value="TDY40453.1"/>
    <property type="molecule type" value="Genomic_DNA"/>
</dbReference>
<name>A0A4R8LBZ5_9BACL</name>
<reference evidence="2 3" key="1">
    <citation type="submission" date="2019-03" db="EMBL/GenBank/DDBJ databases">
        <title>Genomic Encyclopedia of Type Strains, Phase IV (KMG-IV): sequencing the most valuable type-strain genomes for metagenomic binning, comparative biology and taxonomic classification.</title>
        <authorList>
            <person name="Goeker M."/>
        </authorList>
    </citation>
    <scope>NUCLEOTIDE SEQUENCE [LARGE SCALE GENOMIC DNA]</scope>
    <source>
        <strain evidence="2 3">DSM 17974</strain>
    </source>
</reference>
<proteinExistence type="predicted"/>
<gene>
    <name evidence="2" type="ORF">C7445_1213</name>
</gene>
<keyword evidence="1" id="KW-1133">Transmembrane helix</keyword>
<feature type="transmembrane region" description="Helical" evidence="1">
    <location>
        <begin position="6"/>
        <end position="29"/>
    </location>
</feature>
<keyword evidence="1" id="KW-0812">Transmembrane</keyword>
<dbReference type="OrthoDB" id="9878834at2"/>
<dbReference type="AlphaFoldDB" id="A0A4R8LBZ5"/>
<evidence type="ECO:0000313" key="2">
    <source>
        <dbReference type="EMBL" id="TDY40453.1"/>
    </source>
</evidence>
<accession>A0A4R8LBZ5</accession>